<keyword evidence="1 3" id="KW-0597">Phosphoprotein</keyword>
<dbReference type="Pfam" id="PF00196">
    <property type="entry name" value="GerE"/>
    <property type="match status" value="1"/>
</dbReference>
<dbReference type="PROSITE" id="PS50110">
    <property type="entry name" value="RESPONSE_REGULATORY"/>
    <property type="match status" value="1"/>
</dbReference>
<keyword evidence="7" id="KW-1185">Reference proteome</keyword>
<dbReference type="PANTHER" id="PTHR43214">
    <property type="entry name" value="TWO-COMPONENT RESPONSE REGULATOR"/>
    <property type="match status" value="1"/>
</dbReference>
<dbReference type="InterPro" id="IPR000792">
    <property type="entry name" value="Tscrpt_reg_LuxR_C"/>
</dbReference>
<dbReference type="SMART" id="SM00448">
    <property type="entry name" value="REC"/>
    <property type="match status" value="1"/>
</dbReference>
<dbReference type="CDD" id="cd17535">
    <property type="entry name" value="REC_NarL-like"/>
    <property type="match status" value="1"/>
</dbReference>
<dbReference type="InterPro" id="IPR039420">
    <property type="entry name" value="WalR-like"/>
</dbReference>
<dbReference type="SUPFAM" id="SSF46894">
    <property type="entry name" value="C-terminal effector domain of the bipartite response regulators"/>
    <property type="match status" value="1"/>
</dbReference>
<sequence length="218" mass="24558">MIRLVIIEDEDLIRLGITTAINQQPDMEMVKIARTGNEGVKIVEELSPDVVLVDIGLPDISGVEVIKQIKAKTSNIKIVVLSSHYCQSIVQSALNAGCDSYILKKNNIPLILEAIKTTFYDRKSFFDPDLSRRNFFFQQKIKGKTYQENLTGTEMEIVSLMARGYSNRLIAEQLFITESTVKGHINKVFAKLDVSDRVNALIEATRLGYIEQDYLKVG</sequence>
<keyword evidence="2" id="KW-0238">DNA-binding</keyword>
<dbReference type="Pfam" id="PF00072">
    <property type="entry name" value="Response_reg"/>
    <property type="match status" value="1"/>
</dbReference>
<feature type="domain" description="Response regulatory" evidence="5">
    <location>
        <begin position="3"/>
        <end position="119"/>
    </location>
</feature>
<dbReference type="PRINTS" id="PR00038">
    <property type="entry name" value="HTHLUXR"/>
</dbReference>
<name>A0ABR8DEV0_9NOST</name>
<feature type="domain" description="HTH luxR-type" evidence="4">
    <location>
        <begin position="143"/>
        <end position="208"/>
    </location>
</feature>
<dbReference type="EMBL" id="JACJSG010000096">
    <property type="protein sequence ID" value="MBD2505533.1"/>
    <property type="molecule type" value="Genomic_DNA"/>
</dbReference>
<dbReference type="Gene3D" id="3.40.50.2300">
    <property type="match status" value="1"/>
</dbReference>
<evidence type="ECO:0000313" key="7">
    <source>
        <dbReference type="Proteomes" id="UP000661112"/>
    </source>
</evidence>
<dbReference type="InterPro" id="IPR058245">
    <property type="entry name" value="NreC/VraR/RcsB-like_REC"/>
</dbReference>
<dbReference type="SUPFAM" id="SSF52172">
    <property type="entry name" value="CheY-like"/>
    <property type="match status" value="1"/>
</dbReference>
<dbReference type="SMART" id="SM00421">
    <property type="entry name" value="HTH_LUXR"/>
    <property type="match status" value="1"/>
</dbReference>
<feature type="modified residue" description="4-aspartylphosphate" evidence="3">
    <location>
        <position position="54"/>
    </location>
</feature>
<evidence type="ECO:0000259" key="5">
    <source>
        <dbReference type="PROSITE" id="PS50110"/>
    </source>
</evidence>
<dbReference type="CDD" id="cd06170">
    <property type="entry name" value="LuxR_C_like"/>
    <property type="match status" value="1"/>
</dbReference>
<evidence type="ECO:0000256" key="1">
    <source>
        <dbReference type="ARBA" id="ARBA00022553"/>
    </source>
</evidence>
<organism evidence="6 7">
    <name type="scientific">Anabaena azotica FACHB-119</name>
    <dbReference type="NCBI Taxonomy" id="947527"/>
    <lineage>
        <taxon>Bacteria</taxon>
        <taxon>Bacillati</taxon>
        <taxon>Cyanobacteriota</taxon>
        <taxon>Cyanophyceae</taxon>
        <taxon>Nostocales</taxon>
        <taxon>Nostocaceae</taxon>
        <taxon>Anabaena</taxon>
        <taxon>Anabaena azotica</taxon>
    </lineage>
</organism>
<dbReference type="Proteomes" id="UP000661112">
    <property type="component" value="Unassembled WGS sequence"/>
</dbReference>
<dbReference type="InterPro" id="IPR011006">
    <property type="entry name" value="CheY-like_superfamily"/>
</dbReference>
<dbReference type="InterPro" id="IPR016032">
    <property type="entry name" value="Sig_transdc_resp-reg_C-effctor"/>
</dbReference>
<dbReference type="RefSeq" id="WP_190480427.1">
    <property type="nucleotide sequence ID" value="NZ_JACJSG010000096.1"/>
</dbReference>
<gene>
    <name evidence="6" type="ORF">H6G83_33900</name>
</gene>
<evidence type="ECO:0000256" key="2">
    <source>
        <dbReference type="ARBA" id="ARBA00023125"/>
    </source>
</evidence>
<dbReference type="PANTHER" id="PTHR43214:SF43">
    <property type="entry name" value="TWO-COMPONENT RESPONSE REGULATOR"/>
    <property type="match status" value="1"/>
</dbReference>
<protein>
    <submittedName>
        <fullName evidence="6">Response regulator transcription factor</fullName>
    </submittedName>
</protein>
<accession>A0ABR8DEV0</accession>
<evidence type="ECO:0000256" key="3">
    <source>
        <dbReference type="PROSITE-ProRule" id="PRU00169"/>
    </source>
</evidence>
<reference evidence="6 7" key="1">
    <citation type="journal article" date="2020" name="ISME J.">
        <title>Comparative genomics reveals insights into cyanobacterial evolution and habitat adaptation.</title>
        <authorList>
            <person name="Chen M.Y."/>
            <person name="Teng W.K."/>
            <person name="Zhao L."/>
            <person name="Hu C.X."/>
            <person name="Zhou Y.K."/>
            <person name="Han B.P."/>
            <person name="Song L.R."/>
            <person name="Shu W.S."/>
        </authorList>
    </citation>
    <scope>NUCLEOTIDE SEQUENCE [LARGE SCALE GENOMIC DNA]</scope>
    <source>
        <strain evidence="6 7">FACHB-119</strain>
    </source>
</reference>
<dbReference type="InterPro" id="IPR001789">
    <property type="entry name" value="Sig_transdc_resp-reg_receiver"/>
</dbReference>
<dbReference type="PROSITE" id="PS50043">
    <property type="entry name" value="HTH_LUXR_2"/>
    <property type="match status" value="1"/>
</dbReference>
<evidence type="ECO:0000259" key="4">
    <source>
        <dbReference type="PROSITE" id="PS50043"/>
    </source>
</evidence>
<proteinExistence type="predicted"/>
<comment type="caution">
    <text evidence="6">The sequence shown here is derived from an EMBL/GenBank/DDBJ whole genome shotgun (WGS) entry which is preliminary data.</text>
</comment>
<evidence type="ECO:0000313" key="6">
    <source>
        <dbReference type="EMBL" id="MBD2505533.1"/>
    </source>
</evidence>